<dbReference type="PANTHER" id="PTHR46671:SF7">
    <property type="entry name" value="CORE-2_I-BRANCHING ENZYME"/>
    <property type="match status" value="1"/>
</dbReference>
<name>A0A0N5B5M2_STREA</name>
<protein>
    <submittedName>
        <fullName evidence="8">Uncharacterized protein</fullName>
    </submittedName>
</protein>
<dbReference type="GO" id="GO:0016020">
    <property type="term" value="C:membrane"/>
    <property type="evidence" value="ECO:0007669"/>
    <property type="project" value="UniProtKB-SubCell"/>
</dbReference>
<comment type="subcellular location">
    <subcellularLocation>
        <location evidence="1">Membrane</location>
        <topology evidence="1">Single-pass type II membrane protein</topology>
    </subcellularLocation>
</comment>
<keyword evidence="6" id="KW-1133">Transmembrane helix</keyword>
<sequence length="461" mass="55087">MNYIFSYLIINTILILLPIIVYCKEDGLFVKNYIFAETKSITYRSIYSEVLKKDIPVFWKPPKFRELNCNKLLIGDFRYIAKERKNRKSMNETLYEFSTSCEHIKRRGYYPKEPVTEEEAKFPLAYAINVYQDYMKLEQQFLVMYAPQNHYCYAIDKKANPVFKEKLHSLAKCFPNIYIVKEEKELDHSGVNGNFYNYECMKLFRNKNYKYLFLLQNDDTPLKTNLELVKILQIYNGTIDMNIGDPIARQPITVNRKVSYKLNSLMMFKKSDKRYYDKTLGNMQIKIQKGLMQASIPKATVDYMLKKINIVKLLENLNTKNEYSDEVLWPTIFTNPYLRVPGWQHYLCNKKTIFSRYYMTRKTIFRTKRKECLSGFIRNGICILGIESLSHMRSWPHFFGNKFRSSFDAGASMCWLEHMYNKKFLFPFTGINENFYKRSTLIRYQKLKETEDNHRKICDMI</sequence>
<organism evidence="7 8">
    <name type="scientific">Strongyloides papillosus</name>
    <name type="common">Intestinal threadworm</name>
    <dbReference type="NCBI Taxonomy" id="174720"/>
    <lineage>
        <taxon>Eukaryota</taxon>
        <taxon>Metazoa</taxon>
        <taxon>Ecdysozoa</taxon>
        <taxon>Nematoda</taxon>
        <taxon>Chromadorea</taxon>
        <taxon>Rhabditida</taxon>
        <taxon>Tylenchina</taxon>
        <taxon>Panagrolaimomorpha</taxon>
        <taxon>Strongyloidoidea</taxon>
        <taxon>Strongyloididae</taxon>
        <taxon>Strongyloides</taxon>
    </lineage>
</organism>
<evidence type="ECO:0000256" key="1">
    <source>
        <dbReference type="ARBA" id="ARBA00004606"/>
    </source>
</evidence>
<evidence type="ECO:0000256" key="3">
    <source>
        <dbReference type="ARBA" id="ARBA00022679"/>
    </source>
</evidence>
<keyword evidence="6" id="KW-0812">Transmembrane</keyword>
<evidence type="ECO:0000313" key="8">
    <source>
        <dbReference type="WBParaSite" id="SPAL_0000136600.1"/>
    </source>
</evidence>
<dbReference type="GO" id="GO:0016757">
    <property type="term" value="F:glycosyltransferase activity"/>
    <property type="evidence" value="ECO:0007669"/>
    <property type="project" value="UniProtKB-KW"/>
</dbReference>
<accession>A0A0N5B5M2</accession>
<keyword evidence="5" id="KW-0325">Glycoprotein</keyword>
<keyword evidence="2" id="KW-0328">Glycosyltransferase</keyword>
<evidence type="ECO:0000313" key="7">
    <source>
        <dbReference type="Proteomes" id="UP000046392"/>
    </source>
</evidence>
<evidence type="ECO:0000256" key="4">
    <source>
        <dbReference type="ARBA" id="ARBA00023136"/>
    </source>
</evidence>
<proteinExistence type="predicted"/>
<dbReference type="PANTHER" id="PTHR46671">
    <property type="entry name" value="PROTEIN CBG11221"/>
    <property type="match status" value="1"/>
</dbReference>
<keyword evidence="3" id="KW-0808">Transferase</keyword>
<dbReference type="STRING" id="174720.A0A0N5B5M2"/>
<dbReference type="AlphaFoldDB" id="A0A0N5B5M2"/>
<evidence type="ECO:0000256" key="2">
    <source>
        <dbReference type="ARBA" id="ARBA00022676"/>
    </source>
</evidence>
<reference evidence="8" key="1">
    <citation type="submission" date="2017-02" db="UniProtKB">
        <authorList>
            <consortium name="WormBaseParasite"/>
        </authorList>
    </citation>
    <scope>IDENTIFICATION</scope>
</reference>
<feature type="transmembrane region" description="Helical" evidence="6">
    <location>
        <begin position="6"/>
        <end position="23"/>
    </location>
</feature>
<dbReference type="Pfam" id="PF02485">
    <property type="entry name" value="Branch"/>
    <property type="match status" value="1"/>
</dbReference>
<keyword evidence="4 6" id="KW-0472">Membrane</keyword>
<dbReference type="WBParaSite" id="SPAL_0000136600.1">
    <property type="protein sequence ID" value="SPAL_0000136600.1"/>
    <property type="gene ID" value="SPAL_0000136600"/>
</dbReference>
<dbReference type="Proteomes" id="UP000046392">
    <property type="component" value="Unplaced"/>
</dbReference>
<keyword evidence="7" id="KW-1185">Reference proteome</keyword>
<dbReference type="InterPro" id="IPR003406">
    <property type="entry name" value="Glyco_trans_14"/>
</dbReference>
<evidence type="ECO:0000256" key="6">
    <source>
        <dbReference type="SAM" id="Phobius"/>
    </source>
</evidence>
<evidence type="ECO:0000256" key="5">
    <source>
        <dbReference type="ARBA" id="ARBA00023180"/>
    </source>
</evidence>